<dbReference type="EMBL" id="GECU01036777">
    <property type="protein sequence ID" value="JAS70929.1"/>
    <property type="molecule type" value="Transcribed_RNA"/>
</dbReference>
<sequence length="485" mass="56361">KMKTLQDHHCSEKTDMKNKYRWLSRTVSELHQRYLGHMSLLSEESLQALLAQANFEKTNALQLAMTLHSTDKLMEMLKDKINGVEGNTALKLQELKLKVNVQTLESQLHQTEGQLQRIEKVNSILQEELLNQEKIWEKKQLIWEQKLLEITADSENTDEKVPLIDNEFQDQNKKAAQNVTEEKVESLPKNTNKKEEKETMTSPKTKDFPESPFIIESENLKILNNQLNQVTMVMNEQTKKLNLCETEMTELRSRVEALRKQLDEKERKLEDKERELLELHTSIADKDQIKLEEESTEILALKATVASLQNIVNQKEETIGRYQNLLQECRDEHSATVANLQKELSNLQLTLDKKEISFAKEKSKDNEGDRSSAMKVILERYLARVRQLEDDLAQCRDQAARLALELSNSQQQTERWTHTAEERLKTIQEMKQRLDSARSKEYLTDSNSDLMEKSTEIGELNKIISNLKSKLDSKESVSATRDRLR</sequence>
<feature type="coiled-coil region" evidence="1">
    <location>
        <begin position="220"/>
        <end position="440"/>
    </location>
</feature>
<feature type="non-terminal residue" evidence="3">
    <location>
        <position position="1"/>
    </location>
</feature>
<reference evidence="3" key="1">
    <citation type="submission" date="2015-11" db="EMBL/GenBank/DDBJ databases">
        <title>De novo transcriptome assembly of four potential Pierce s Disease insect vectors from Arizona vineyards.</title>
        <authorList>
            <person name="Tassone E.E."/>
        </authorList>
    </citation>
    <scope>NUCLEOTIDE SEQUENCE</scope>
</reference>
<evidence type="ECO:0000256" key="2">
    <source>
        <dbReference type="SAM" id="MobiDB-lite"/>
    </source>
</evidence>
<feature type="compositionally biased region" description="Basic and acidic residues" evidence="2">
    <location>
        <begin position="180"/>
        <end position="209"/>
    </location>
</feature>
<feature type="region of interest" description="Disordered" evidence="2">
    <location>
        <begin position="173"/>
        <end position="210"/>
    </location>
</feature>
<protein>
    <submittedName>
        <fullName evidence="3">Uncharacterized protein</fullName>
    </submittedName>
</protein>
<organism evidence="3">
    <name type="scientific">Homalodisca liturata</name>
    <dbReference type="NCBI Taxonomy" id="320908"/>
    <lineage>
        <taxon>Eukaryota</taxon>
        <taxon>Metazoa</taxon>
        <taxon>Ecdysozoa</taxon>
        <taxon>Arthropoda</taxon>
        <taxon>Hexapoda</taxon>
        <taxon>Insecta</taxon>
        <taxon>Pterygota</taxon>
        <taxon>Neoptera</taxon>
        <taxon>Paraneoptera</taxon>
        <taxon>Hemiptera</taxon>
        <taxon>Auchenorrhyncha</taxon>
        <taxon>Membracoidea</taxon>
        <taxon>Cicadellidae</taxon>
        <taxon>Cicadellinae</taxon>
        <taxon>Proconiini</taxon>
        <taxon>Homalodisca</taxon>
    </lineage>
</organism>
<gene>
    <name evidence="3" type="ORF">g.13550</name>
</gene>
<feature type="coiled-coil region" evidence="1">
    <location>
        <begin position="101"/>
        <end position="135"/>
    </location>
</feature>
<evidence type="ECO:0000256" key="1">
    <source>
        <dbReference type="SAM" id="Coils"/>
    </source>
</evidence>
<feature type="non-terminal residue" evidence="3">
    <location>
        <position position="485"/>
    </location>
</feature>
<evidence type="ECO:0000313" key="3">
    <source>
        <dbReference type="EMBL" id="JAS70929.1"/>
    </source>
</evidence>
<accession>A0A1B6H8D0</accession>
<keyword evidence="1" id="KW-0175">Coiled coil</keyword>
<name>A0A1B6H8D0_9HEMI</name>
<proteinExistence type="predicted"/>
<dbReference type="AlphaFoldDB" id="A0A1B6H8D0"/>